<dbReference type="InterPro" id="IPR015655">
    <property type="entry name" value="PP2C"/>
</dbReference>
<dbReference type="PROSITE" id="PS51746">
    <property type="entry name" value="PPM_2"/>
    <property type="match status" value="1"/>
</dbReference>
<evidence type="ECO:0000313" key="7">
    <source>
        <dbReference type="EMBL" id="CAG5128621.1"/>
    </source>
</evidence>
<reference evidence="7" key="1">
    <citation type="submission" date="2021-04" db="EMBL/GenBank/DDBJ databases">
        <authorList>
            <consortium name="Molecular Ecology Group"/>
        </authorList>
    </citation>
    <scope>NUCLEOTIDE SEQUENCE</scope>
</reference>
<feature type="compositionally biased region" description="Polar residues" evidence="5">
    <location>
        <begin position="661"/>
        <end position="682"/>
    </location>
</feature>
<evidence type="ECO:0000256" key="3">
    <source>
        <dbReference type="ARBA" id="ARBA00022912"/>
    </source>
</evidence>
<feature type="compositionally biased region" description="Basic and acidic residues" evidence="5">
    <location>
        <begin position="518"/>
        <end position="533"/>
    </location>
</feature>
<dbReference type="InterPro" id="IPR001932">
    <property type="entry name" value="PPM-type_phosphatase-like_dom"/>
</dbReference>
<dbReference type="SMART" id="SM00332">
    <property type="entry name" value="PP2Cc"/>
    <property type="match status" value="1"/>
</dbReference>
<dbReference type="GO" id="GO:0004722">
    <property type="term" value="F:protein serine/threonine phosphatase activity"/>
    <property type="evidence" value="ECO:0007669"/>
    <property type="project" value="InterPro"/>
</dbReference>
<dbReference type="CDD" id="cd00143">
    <property type="entry name" value="PP2Cc"/>
    <property type="match status" value="1"/>
</dbReference>
<feature type="compositionally biased region" description="Polar residues" evidence="5">
    <location>
        <begin position="568"/>
        <end position="580"/>
    </location>
</feature>
<feature type="compositionally biased region" description="Basic and acidic residues" evidence="5">
    <location>
        <begin position="1029"/>
        <end position="1038"/>
    </location>
</feature>
<dbReference type="GO" id="GO:0046872">
    <property type="term" value="F:metal ion binding"/>
    <property type="evidence" value="ECO:0007669"/>
    <property type="project" value="UniProtKB-KW"/>
</dbReference>
<dbReference type="FunFam" id="3.60.40.10:FF:000060">
    <property type="entry name" value="Protein phosphatase 2c"/>
    <property type="match status" value="1"/>
</dbReference>
<organism evidence="7 8">
    <name type="scientific">Candidula unifasciata</name>
    <dbReference type="NCBI Taxonomy" id="100452"/>
    <lineage>
        <taxon>Eukaryota</taxon>
        <taxon>Metazoa</taxon>
        <taxon>Spiralia</taxon>
        <taxon>Lophotrochozoa</taxon>
        <taxon>Mollusca</taxon>
        <taxon>Gastropoda</taxon>
        <taxon>Heterobranchia</taxon>
        <taxon>Euthyneura</taxon>
        <taxon>Panpulmonata</taxon>
        <taxon>Eupulmonata</taxon>
        <taxon>Stylommatophora</taxon>
        <taxon>Helicina</taxon>
        <taxon>Helicoidea</taxon>
        <taxon>Geomitridae</taxon>
        <taxon>Candidula</taxon>
    </lineage>
</organism>
<sequence length="1038" mass="113531">MTSHRIGVNLRVSGNCDQGARKYMEDNHVIKFLKKDTEDYEFAYFGIFDGHGGPEASTFCKDNLLNEITKYSGFWTDDDEQVLQAIKKGFLDTHNAMWNVLDSWPKTPTGLPSTAGSTATIAIIKQGKLYTGHVGDSALVLGEMDVYARDDFPYQAVCITKEHKPDDPDERLRIEDAGGEVINKSGVPRVVWSRPKTSHKGPVRRSTQIDQIPFLAVARSLGDLWSYDYYTETYVVSPEPDVSVLQLDPSKHRCIILASDGLWNMLTPEETVNIVMDLEAQFEQKIISDPNVAVSFWSNPAEHLVSRALNKWRAKSLKADNTSCVVVLIDPLGPSKLTLLRRRRQALLSGGEMTGQLTKIPTLSTDIDHRSKGQNKNVNCSLSDSHIRVNDDSILRPALVKEHVAMSAQRSSGSKPELTESDEESDTFSYPPKPPVKWNLRQQAASDRNQSLNTSSSNRPHNQQAASDRNQSLNASSTSRPHNQHGNKHLNNSQRSSPSKGSNRQAAAMFTKLADPSRTAHSEKGSCERREHVNSVADSIYEDIEDESNGDSGSDYEKTLPKPPPSTPCTGANAANTFNESSKEDSLHSSADVTDKAFALASDESIQSPGSSFGSGGRPRTPMSAPAKLSGARRSHISKRAKKKLVKSGKKFNHLAKVHAVQNTTTVKSTNTDQGTSSLTHTHFSKIKSHDDPKTSKMVSVATAAVGKNLSLLHIQTSTHAESPPRHVLNTSRSMNHIVTPRNQKEAARSISCSGLTPEMSLLMSAVSKSALNHTIATSTTNSDITSQLFSTLMDAGIGDSLRSRRETCVVVDDTGVSLASSSVLTQTEPLKQLNKTVSLHKTGSKRWGNFFRASKLGIDQMLHLGSHRKGSVPAGGKFTSAGTLECGSSKLPSNRNTSMSTSRLADITLSNHLPDVTVSHMADFTLNTSTLTAGDLTNLSALSADDDVLSADDLSMVHHSMIDADSADKASKKRKGFLQKTRVTLSRARKAAKKAFFPENHRLFNKTSGNKRRSDEFLPTPEQKRRRQLDADKSTIS</sequence>
<dbReference type="AlphaFoldDB" id="A0A8S3ZQ28"/>
<evidence type="ECO:0000313" key="8">
    <source>
        <dbReference type="Proteomes" id="UP000678393"/>
    </source>
</evidence>
<feature type="region of interest" description="Disordered" evidence="5">
    <location>
        <begin position="405"/>
        <end position="695"/>
    </location>
</feature>
<comment type="similarity">
    <text evidence="4">Belongs to the PP2C family.</text>
</comment>
<dbReference type="Pfam" id="PF00481">
    <property type="entry name" value="PP2C"/>
    <property type="match status" value="1"/>
</dbReference>
<keyword evidence="1" id="KW-0479">Metal-binding</keyword>
<feature type="compositionally biased region" description="Basic residues" evidence="5">
    <location>
        <begin position="631"/>
        <end position="657"/>
    </location>
</feature>
<keyword evidence="3 4" id="KW-0904">Protein phosphatase</keyword>
<keyword evidence="2 4" id="KW-0378">Hydrolase</keyword>
<feature type="compositionally biased region" description="Acidic residues" evidence="5">
    <location>
        <begin position="540"/>
        <end position="549"/>
    </location>
</feature>
<evidence type="ECO:0000259" key="6">
    <source>
        <dbReference type="PROSITE" id="PS51746"/>
    </source>
</evidence>
<gene>
    <name evidence="7" type="ORF">CUNI_LOCUS14179</name>
</gene>
<name>A0A8S3ZQ28_9EUPU</name>
<accession>A0A8S3ZQ28</accession>
<keyword evidence="8" id="KW-1185">Reference proteome</keyword>
<evidence type="ECO:0000256" key="1">
    <source>
        <dbReference type="ARBA" id="ARBA00022723"/>
    </source>
</evidence>
<comment type="caution">
    <text evidence="7">The sequence shown here is derived from an EMBL/GenBank/DDBJ whole genome shotgun (WGS) entry which is preliminary data.</text>
</comment>
<feature type="compositionally biased region" description="Polar residues" evidence="5">
    <location>
        <begin position="489"/>
        <end position="505"/>
    </location>
</feature>
<feature type="compositionally biased region" description="Polar residues" evidence="5">
    <location>
        <begin position="440"/>
        <end position="481"/>
    </location>
</feature>
<evidence type="ECO:0000256" key="5">
    <source>
        <dbReference type="SAM" id="MobiDB-lite"/>
    </source>
</evidence>
<dbReference type="PANTHER" id="PTHR47992">
    <property type="entry name" value="PROTEIN PHOSPHATASE"/>
    <property type="match status" value="1"/>
</dbReference>
<dbReference type="OrthoDB" id="10025511at2759"/>
<evidence type="ECO:0000256" key="4">
    <source>
        <dbReference type="RuleBase" id="RU003465"/>
    </source>
</evidence>
<dbReference type="SUPFAM" id="SSF81606">
    <property type="entry name" value="PP2C-like"/>
    <property type="match status" value="1"/>
</dbReference>
<dbReference type="Gene3D" id="3.60.40.10">
    <property type="entry name" value="PPM-type phosphatase domain"/>
    <property type="match status" value="1"/>
</dbReference>
<feature type="region of interest" description="Disordered" evidence="5">
    <location>
        <begin position="1000"/>
        <end position="1038"/>
    </location>
</feature>
<protein>
    <recommendedName>
        <fullName evidence="6">PPM-type phosphatase domain-containing protein</fullName>
    </recommendedName>
</protein>
<dbReference type="Proteomes" id="UP000678393">
    <property type="component" value="Unassembled WGS sequence"/>
</dbReference>
<dbReference type="PROSITE" id="PS01032">
    <property type="entry name" value="PPM_1"/>
    <property type="match status" value="1"/>
</dbReference>
<dbReference type="EMBL" id="CAJHNH020003139">
    <property type="protein sequence ID" value="CAG5128621.1"/>
    <property type="molecule type" value="Genomic_DNA"/>
</dbReference>
<evidence type="ECO:0000256" key="2">
    <source>
        <dbReference type="ARBA" id="ARBA00022801"/>
    </source>
</evidence>
<feature type="domain" description="PPM-type phosphatase" evidence="6">
    <location>
        <begin position="11"/>
        <end position="329"/>
    </location>
</feature>
<dbReference type="InterPro" id="IPR000222">
    <property type="entry name" value="PP2C_BS"/>
</dbReference>
<dbReference type="InterPro" id="IPR036457">
    <property type="entry name" value="PPM-type-like_dom_sf"/>
</dbReference>
<proteinExistence type="inferred from homology"/>